<reference evidence="9 11" key="1">
    <citation type="submission" date="2016-10" db="EMBL/GenBank/DDBJ databases">
        <title>Draft genome sequences of four alkaliphilic bacteria belonging to the Anaerobacillus genus.</title>
        <authorList>
            <person name="Bassil N.M."/>
            <person name="Lloyd J.R."/>
        </authorList>
    </citation>
    <scope>NUCLEOTIDE SEQUENCE [LARGE SCALE GENOMIC DNA]</scope>
    <source>
        <strain evidence="9 11">NB2006</strain>
    </source>
</reference>
<keyword evidence="6 7" id="KW-0472">Membrane</keyword>
<keyword evidence="4 7" id="KW-0812">Transmembrane</keyword>
<evidence type="ECO:0000259" key="8">
    <source>
        <dbReference type="PROSITE" id="PS50042"/>
    </source>
</evidence>
<feature type="transmembrane region" description="Helical" evidence="7">
    <location>
        <begin position="164"/>
        <end position="182"/>
    </location>
</feature>
<dbReference type="PANTHER" id="PTHR30012:SF0">
    <property type="entry name" value="TYPE II SECRETION SYSTEM PROTEIN F-RELATED"/>
    <property type="match status" value="1"/>
</dbReference>
<feature type="transmembrane region" description="Helical" evidence="7">
    <location>
        <begin position="114"/>
        <end position="133"/>
    </location>
</feature>
<reference evidence="10" key="4">
    <citation type="submission" date="2020-10" db="EMBL/GenBank/DDBJ databases">
        <authorList>
            <person name="Bassil N.M."/>
            <person name="Lloyd J.R."/>
        </authorList>
    </citation>
    <scope>NUCLEOTIDE SEQUENCE</scope>
    <source>
        <strain evidence="10">NB2006</strain>
    </source>
</reference>
<feature type="transmembrane region" description="Helical" evidence="7">
    <location>
        <begin position="317"/>
        <end position="341"/>
    </location>
</feature>
<evidence type="ECO:0000256" key="5">
    <source>
        <dbReference type="ARBA" id="ARBA00022989"/>
    </source>
</evidence>
<keyword evidence="11" id="KW-1185">Reference proteome</keyword>
<dbReference type="EMBL" id="LQXD01000086">
    <property type="protein sequence ID" value="OIJ18803.1"/>
    <property type="molecule type" value="Genomic_DNA"/>
</dbReference>
<comment type="similarity">
    <text evidence="2">Belongs to the GSP F family.</text>
</comment>
<evidence type="ECO:0000313" key="11">
    <source>
        <dbReference type="Proteomes" id="UP000180175"/>
    </source>
</evidence>
<dbReference type="OrthoDB" id="1638902at2"/>
<feature type="domain" description="Cyclic nucleotide-binding" evidence="8">
    <location>
        <begin position="9"/>
        <end position="72"/>
    </location>
</feature>
<dbReference type="InterPro" id="IPR047692">
    <property type="entry name" value="T4P_ComGB"/>
</dbReference>
<keyword evidence="5 7" id="KW-1133">Transmembrane helix</keyword>
<evidence type="ECO:0000256" key="2">
    <source>
        <dbReference type="ARBA" id="ARBA00005745"/>
    </source>
</evidence>
<keyword evidence="3" id="KW-1003">Cell membrane</keyword>
<dbReference type="PANTHER" id="PTHR30012">
    <property type="entry name" value="GENERAL SECRETION PATHWAY PROTEIN"/>
    <property type="match status" value="1"/>
</dbReference>
<accession>A0A1S2M2Z4</accession>
<dbReference type="NCBIfam" id="NF041012">
    <property type="entry name" value="T4P_ComGB"/>
    <property type="match status" value="1"/>
</dbReference>
<dbReference type="EMBL" id="CP063356">
    <property type="protein sequence ID" value="QOY36107.1"/>
    <property type="molecule type" value="Genomic_DNA"/>
</dbReference>
<evidence type="ECO:0000313" key="10">
    <source>
        <dbReference type="EMBL" id="QOY36107.1"/>
    </source>
</evidence>
<proteinExistence type="inferred from homology"/>
<dbReference type="GO" id="GO:0005886">
    <property type="term" value="C:plasma membrane"/>
    <property type="evidence" value="ECO:0007669"/>
    <property type="project" value="UniProtKB-SubCell"/>
</dbReference>
<dbReference type="RefSeq" id="WP_071317056.1">
    <property type="nucleotide sequence ID" value="NZ_CP063356.2"/>
</dbReference>
<dbReference type="InterPro" id="IPR000595">
    <property type="entry name" value="cNMP-bd_dom"/>
</dbReference>
<reference evidence="10 11" key="3">
    <citation type="journal article" date="2019" name="Int. J. Syst. Evol. Microbiol.">
        <title>Anaerobacillus isosaccharinicus sp. nov., an alkaliphilic bacterium which degrades isosaccharinic acid.</title>
        <authorList>
            <person name="Bassil N.M."/>
            <person name="Lloyd J.R."/>
        </authorList>
    </citation>
    <scope>NUCLEOTIDE SEQUENCE [LARGE SCALE GENOMIC DNA]</scope>
    <source>
        <strain evidence="10 11">NB2006</strain>
    </source>
</reference>
<dbReference type="InterPro" id="IPR003004">
    <property type="entry name" value="GspF/PilC"/>
</dbReference>
<dbReference type="AlphaFoldDB" id="A0A1S2M2Z4"/>
<dbReference type="InterPro" id="IPR042094">
    <property type="entry name" value="T2SS_GspF_sf"/>
</dbReference>
<evidence type="ECO:0000256" key="7">
    <source>
        <dbReference type="SAM" id="Phobius"/>
    </source>
</evidence>
<gene>
    <name evidence="10" type="ORF">AWH56_026300</name>
    <name evidence="9" type="ORF">AWH56_10235</name>
</gene>
<evidence type="ECO:0000256" key="4">
    <source>
        <dbReference type="ARBA" id="ARBA00022692"/>
    </source>
</evidence>
<reference evidence="10 11" key="2">
    <citation type="journal article" date="2017" name="Genome Announc.">
        <title>Draft Genome Sequences of Four Alkaliphilic Bacteria Belonging to the Anaerobacillus Genus.</title>
        <authorList>
            <person name="Bassil N.M."/>
            <person name="Lloyd J.R."/>
        </authorList>
    </citation>
    <scope>NUCLEOTIDE SEQUENCE [LARGE SCALE GENOMIC DNA]</scope>
    <source>
        <strain evidence="10 11">NB2006</strain>
    </source>
</reference>
<protein>
    <submittedName>
        <fullName evidence="10">Type II secretion system F family protein</fullName>
    </submittedName>
</protein>
<dbReference type="Proteomes" id="UP000180175">
    <property type="component" value="Chromosome"/>
</dbReference>
<dbReference type="Pfam" id="PF00482">
    <property type="entry name" value="T2SSF"/>
    <property type="match status" value="2"/>
</dbReference>
<dbReference type="InterPro" id="IPR018076">
    <property type="entry name" value="T2SS_GspF_dom"/>
</dbReference>
<name>A0A1S2M2Z4_9BACI</name>
<dbReference type="Gene3D" id="1.20.81.30">
    <property type="entry name" value="Type II secretion system (T2SS), domain F"/>
    <property type="match status" value="2"/>
</dbReference>
<evidence type="ECO:0000256" key="1">
    <source>
        <dbReference type="ARBA" id="ARBA00004651"/>
    </source>
</evidence>
<sequence>MKSSSSWSYTEKADFLIRIGTLIEQGYTITEAIELFLKYEKEKLKPTLTTMLEKLQKGNSFSEALLLIQIPKNIVSFVYFAEYYGDLARGLIDGGKLLKKTQETRANFQKLMKYPLFLLWLLLLFLGIMYHYLFPQFTELFTSINIELPLVTRVVLTLIDKSPYILPLCLSFLLILYIYYLFIFRKKDIVIQAQIYSKIPLIGHYYSAMTTYFFAMNLSCLIKNGLAIYDALDIFKRVDGLGYISKEAENITAQLEAGEKLHHVLINDTLYLKGLAYIVEHGQANGRLDEELDHYSSWLLIDLEEKTKKLLMIIQPILFLLLGLKILLLFSSILVPVFSLINGF</sequence>
<comment type="subcellular location">
    <subcellularLocation>
        <location evidence="1">Cell membrane</location>
        <topology evidence="1">Multi-pass membrane protein</topology>
    </subcellularLocation>
</comment>
<dbReference type="KEGG" id="aia:AWH56_026300"/>
<evidence type="ECO:0000256" key="3">
    <source>
        <dbReference type="ARBA" id="ARBA00022475"/>
    </source>
</evidence>
<organism evidence="9 11">
    <name type="scientific">Anaerobacillus isosaccharinicus</name>
    <dbReference type="NCBI Taxonomy" id="1532552"/>
    <lineage>
        <taxon>Bacteria</taxon>
        <taxon>Bacillati</taxon>
        <taxon>Bacillota</taxon>
        <taxon>Bacilli</taxon>
        <taxon>Bacillales</taxon>
        <taxon>Bacillaceae</taxon>
        <taxon>Anaerobacillus</taxon>
    </lineage>
</organism>
<evidence type="ECO:0000313" key="9">
    <source>
        <dbReference type="EMBL" id="OIJ18803.1"/>
    </source>
</evidence>
<evidence type="ECO:0000256" key="6">
    <source>
        <dbReference type="ARBA" id="ARBA00023136"/>
    </source>
</evidence>
<dbReference type="PROSITE" id="PS50042">
    <property type="entry name" value="CNMP_BINDING_3"/>
    <property type="match status" value="1"/>
</dbReference>